<sequence length="86" mass="9874">MKKLSLVFMVSLALGLSSLSAEVVQNQASQHKEVLQQSDMDFLFKTDKQKELNIVVLDEDELKATQGEAWSWRGFIRILGEIFRLF</sequence>
<keyword evidence="3" id="KW-1185">Reference proteome</keyword>
<dbReference type="Proteomes" id="UP000018731">
    <property type="component" value="Unassembled WGS sequence"/>
</dbReference>
<dbReference type="PATRIC" id="fig|1357400.3.peg.2058"/>
<dbReference type="EMBL" id="AZJI01000007">
    <property type="protein sequence ID" value="ETD22730.1"/>
    <property type="molecule type" value="Genomic_DNA"/>
</dbReference>
<gene>
    <name evidence="2" type="ORF">HMPREF2086_01529</name>
</gene>
<reference evidence="2 3" key="1">
    <citation type="journal article" date="2014" name="Genome Announc.">
        <title>Draft genome sequences of six enterohepatic helicobacter species isolated from humans and one from rhesus macaques.</title>
        <authorList>
            <person name="Shen Z."/>
            <person name="Sheh A."/>
            <person name="Young S.K."/>
            <person name="Abouelliel A."/>
            <person name="Ward D.V."/>
            <person name="Earl A.M."/>
            <person name="Fox J.G."/>
        </authorList>
    </citation>
    <scope>NUCLEOTIDE SEQUENCE [LARGE SCALE GENOMIC DNA]</scope>
    <source>
        <strain evidence="2 3">MIT 99-5501</strain>
    </source>
</reference>
<evidence type="ECO:0000313" key="3">
    <source>
        <dbReference type="Proteomes" id="UP000018731"/>
    </source>
</evidence>
<organism evidence="2 3">
    <name type="scientific">Helicobacter macacae MIT 99-5501</name>
    <dbReference type="NCBI Taxonomy" id="1357400"/>
    <lineage>
        <taxon>Bacteria</taxon>
        <taxon>Pseudomonadati</taxon>
        <taxon>Campylobacterota</taxon>
        <taxon>Epsilonproteobacteria</taxon>
        <taxon>Campylobacterales</taxon>
        <taxon>Helicobacteraceae</taxon>
        <taxon>Helicobacter</taxon>
    </lineage>
</organism>
<proteinExistence type="predicted"/>
<dbReference type="HOGENOM" id="CLU_2493631_0_0_7"/>
<comment type="caution">
    <text evidence="2">The sequence shown here is derived from an EMBL/GenBank/DDBJ whole genome shotgun (WGS) entry which is preliminary data.</text>
</comment>
<feature type="chain" id="PRO_5004767363" evidence="1">
    <location>
        <begin position="22"/>
        <end position="86"/>
    </location>
</feature>
<name>V8C6S0_9HELI</name>
<protein>
    <submittedName>
        <fullName evidence="2">Uncharacterized protein</fullName>
    </submittedName>
</protein>
<keyword evidence="1" id="KW-0732">Signal</keyword>
<evidence type="ECO:0000313" key="2">
    <source>
        <dbReference type="EMBL" id="ETD22730.1"/>
    </source>
</evidence>
<dbReference type="AlphaFoldDB" id="V8C6S0"/>
<evidence type="ECO:0000256" key="1">
    <source>
        <dbReference type="SAM" id="SignalP"/>
    </source>
</evidence>
<accession>V8C6S0</accession>
<feature type="signal peptide" evidence="1">
    <location>
        <begin position="1"/>
        <end position="21"/>
    </location>
</feature>
<dbReference type="RefSeq" id="WP_023928264.1">
    <property type="nucleotide sequence ID" value="NZ_KI669455.1"/>
</dbReference>